<reference evidence="3" key="1">
    <citation type="submission" date="2021-06" db="EMBL/GenBank/DDBJ databases">
        <authorList>
            <person name="Kallberg Y."/>
            <person name="Tangrot J."/>
            <person name="Rosling A."/>
        </authorList>
    </citation>
    <scope>NUCLEOTIDE SEQUENCE</scope>
    <source>
        <strain evidence="3">87-6 pot B 2015</strain>
    </source>
</reference>
<comment type="caution">
    <text evidence="3">The sequence shown here is derived from an EMBL/GenBank/DDBJ whole genome shotgun (WGS) entry which is preliminary data.</text>
</comment>
<feature type="region of interest" description="Disordered" evidence="2">
    <location>
        <begin position="26"/>
        <end position="45"/>
    </location>
</feature>
<sequence length="779" mass="90211">MLPSENPLVHLNTGRSVIAEESLASQDIEDTNSPGSPTTCTDQQNQDLKTNSFIYDNVSDGQPINNNSLISGFNIRPMISSILNLSANPNPVVNEAGSENNAKIVSVNDDDMENLNDLTELIPGLYHLLDLCKDDGSNGLVDKIIISKEGLKNLCNDYVKNSFKSISDIDYNQLNSCTMRLIGCYGNHVLITKLLLNKNIIDQKLYEMLIRSSQQASNIQESDNKLSLRPGIYFLKMNLDLGLVIHWPEYGCYEDNASSQRKKNMINLHRYLTKLTDYQICLMSDQDLNSFDWEKDNDDGVLNDDNKMCVEFEVKKSQEDQENFEVFDGFNISLPKIIKSEIEKSYNDELYPKVVESISYQAFITQNVIPPLNVMKPGTATIKNGEEFMNRWGKCSVRIDRSTMNMKMLEILINYGLNIDDLKEQLNQYQDALKEAKKELESKKENERLTIQEDAKTLKKLAYNKLEELYGRLEDDIHLNIEIEKFFSKYSDLKVKFDAALIIEWQQLKRRFIYGSLLIREVQTQASNNDKLDINEVNEAIWQTMYNMLTYPKFLSFSQIYKDYFKHLGQKSMIHKFTFEIPDNQINEYDKQASSSFNSSGSEIIEKLFSQELCPNNSELRKKIIDLFKNRYNQWKKNIFSKDIDKIGPKWTDYKKIITENLGVEHETSKRDIERNAYEILCSLIEARFPDGPLFKIKNISDNSYTILRKFTNIMITINYELDTVQPERLQITIYETVLEQEDCLKIQEDEFHIPNPELSTRANGKDSYSFTINPENEL</sequence>
<keyword evidence="4" id="KW-1185">Reference proteome</keyword>
<feature type="coiled-coil region" evidence="1">
    <location>
        <begin position="412"/>
        <end position="453"/>
    </location>
</feature>
<evidence type="ECO:0000256" key="2">
    <source>
        <dbReference type="SAM" id="MobiDB-lite"/>
    </source>
</evidence>
<feature type="compositionally biased region" description="Polar residues" evidence="2">
    <location>
        <begin position="31"/>
        <end position="45"/>
    </location>
</feature>
<gene>
    <name evidence="3" type="ORF">FMOSSE_LOCUS10959</name>
</gene>
<dbReference type="Proteomes" id="UP000789375">
    <property type="component" value="Unassembled WGS sequence"/>
</dbReference>
<dbReference type="EMBL" id="CAJVPP010003937">
    <property type="protein sequence ID" value="CAG8640440.1"/>
    <property type="molecule type" value="Genomic_DNA"/>
</dbReference>
<evidence type="ECO:0000256" key="1">
    <source>
        <dbReference type="SAM" id="Coils"/>
    </source>
</evidence>
<organism evidence="3 4">
    <name type="scientific">Funneliformis mosseae</name>
    <name type="common">Endomycorrhizal fungus</name>
    <name type="synonym">Glomus mosseae</name>
    <dbReference type="NCBI Taxonomy" id="27381"/>
    <lineage>
        <taxon>Eukaryota</taxon>
        <taxon>Fungi</taxon>
        <taxon>Fungi incertae sedis</taxon>
        <taxon>Mucoromycota</taxon>
        <taxon>Glomeromycotina</taxon>
        <taxon>Glomeromycetes</taxon>
        <taxon>Glomerales</taxon>
        <taxon>Glomeraceae</taxon>
        <taxon>Funneliformis</taxon>
    </lineage>
</organism>
<evidence type="ECO:0000313" key="4">
    <source>
        <dbReference type="Proteomes" id="UP000789375"/>
    </source>
</evidence>
<evidence type="ECO:0000313" key="3">
    <source>
        <dbReference type="EMBL" id="CAG8640440.1"/>
    </source>
</evidence>
<name>A0A9N9GZ46_FUNMO</name>
<feature type="non-terminal residue" evidence="3">
    <location>
        <position position="1"/>
    </location>
</feature>
<protein>
    <submittedName>
        <fullName evidence="3">7688_t:CDS:1</fullName>
    </submittedName>
</protein>
<dbReference type="AlphaFoldDB" id="A0A9N9GZ46"/>
<accession>A0A9N9GZ46</accession>
<proteinExistence type="predicted"/>
<keyword evidence="1" id="KW-0175">Coiled coil</keyword>